<dbReference type="SUPFAM" id="SSF52096">
    <property type="entry name" value="ClpP/crotonase"/>
    <property type="match status" value="2"/>
</dbReference>
<organism evidence="10 11">
    <name type="scientific">Aspergillus ellipticus CBS 707.79</name>
    <dbReference type="NCBI Taxonomy" id="1448320"/>
    <lineage>
        <taxon>Eukaryota</taxon>
        <taxon>Fungi</taxon>
        <taxon>Dikarya</taxon>
        <taxon>Ascomycota</taxon>
        <taxon>Pezizomycotina</taxon>
        <taxon>Eurotiomycetes</taxon>
        <taxon>Eurotiomycetidae</taxon>
        <taxon>Eurotiales</taxon>
        <taxon>Aspergillaceae</taxon>
        <taxon>Aspergillus</taxon>
        <taxon>Aspergillus subgen. Circumdati</taxon>
    </lineage>
</organism>
<dbReference type="Proteomes" id="UP000247810">
    <property type="component" value="Unassembled WGS sequence"/>
</dbReference>
<dbReference type="AlphaFoldDB" id="A0A319DMT0"/>
<feature type="region of interest" description="Disordered" evidence="7">
    <location>
        <begin position="1"/>
        <end position="32"/>
    </location>
</feature>
<dbReference type="GO" id="GO:0006552">
    <property type="term" value="P:L-leucine catabolic process"/>
    <property type="evidence" value="ECO:0007669"/>
    <property type="project" value="UniProtKB-UniPathway"/>
</dbReference>
<dbReference type="Pfam" id="PF01039">
    <property type="entry name" value="Carboxyl_trans"/>
    <property type="match status" value="1"/>
</dbReference>
<dbReference type="VEuPathDB" id="FungiDB:BO71DRAFT_370797"/>
<dbReference type="PROSITE" id="PS50989">
    <property type="entry name" value="COA_CT_CTER"/>
    <property type="match status" value="1"/>
</dbReference>
<evidence type="ECO:0000256" key="7">
    <source>
        <dbReference type="SAM" id="MobiDB-lite"/>
    </source>
</evidence>
<sequence>MRAPSPLLRSLRPALPSRLPRRQLPNQSSLRPLSRSIANYTHPHHASAISVLPTAVDTSSADFKENAQQMQELLDRMSNLHSTISQGGPQKAKDKHLARGKMLPRDRVTALIDPGTSFLELSPLAGHEVYGEDVPAGGIITGIGTVEGVTCMIVANDSTVKGGTYYPITVKKHLRAQAIAQENKLPCLYLVDSGGANLPHQADVFPDRDHFGRIFFNQARMSSLGIPQISVVMGPCTAGGAYVPAMSDETIIVENQGTIFLAGPPLVKAATGEEVSAEDLGGGHLHSTISGVTDYLAVDDAHALILARRSISNLNYPLTTVPLLNPLPFEDNNTTTIKEPLYDPAELNGIVGTNLRRQIPVHEVIARIVDGSEFAEFKRDYGTTLVTGFARIFGHQVGIVANNGILFSESSLKGAHFIELCAQRKIPLVFLQNISGFMVGADAEKGGIAKNGAKLVTAVACADVPKFTVVFGSSAGAGNYGMCGRAYSPRLMFMWPNAKIGVMGSEQLSAVMEAVGRTADPALKSRIDRESEAVFSSARLWDDGVIPPAQTRRFLGLGLAAAVGGKVDADVQTRFGVFRM</sequence>
<evidence type="ECO:0000256" key="3">
    <source>
        <dbReference type="ARBA" id="ARBA00026116"/>
    </source>
</evidence>
<protein>
    <recommendedName>
        <fullName evidence="3">methylcrotonoyl-CoA carboxylase</fullName>
        <ecNumber evidence="3">6.4.1.4</ecNumber>
    </recommendedName>
    <alternativeName>
        <fullName evidence="5">3-methylcrotonyl-CoA carboxylase 2</fullName>
    </alternativeName>
    <alternativeName>
        <fullName evidence="4">3-methylcrotonyl-CoA:carbon dioxide ligase subunit beta</fullName>
    </alternativeName>
</protein>
<feature type="compositionally biased region" description="Low complexity" evidence="7">
    <location>
        <begin position="1"/>
        <end position="25"/>
    </location>
</feature>
<dbReference type="GO" id="GO:0004485">
    <property type="term" value="F:methylcrotonoyl-CoA carboxylase activity"/>
    <property type="evidence" value="ECO:0007669"/>
    <property type="project" value="UniProtKB-EC"/>
</dbReference>
<dbReference type="UniPathway" id="UPA00363">
    <property type="reaction ID" value="UER00861"/>
</dbReference>
<comment type="similarity">
    <text evidence="1">Belongs to the AccD/PCCB family.</text>
</comment>
<dbReference type="PANTHER" id="PTHR22855">
    <property type="entry name" value="ACETYL, PROPIONYL, PYRUVATE, AND GLUTACONYL CARBOXYLASE-RELATED"/>
    <property type="match status" value="1"/>
</dbReference>
<evidence type="ECO:0000256" key="5">
    <source>
        <dbReference type="ARBA" id="ARBA00031404"/>
    </source>
</evidence>
<dbReference type="InterPro" id="IPR045190">
    <property type="entry name" value="MCCB/AccD1-like"/>
</dbReference>
<dbReference type="InterPro" id="IPR011762">
    <property type="entry name" value="COA_CT_N"/>
</dbReference>
<dbReference type="InterPro" id="IPR034733">
    <property type="entry name" value="AcCoA_carboxyl_beta"/>
</dbReference>
<dbReference type="InterPro" id="IPR011763">
    <property type="entry name" value="COA_CT_C"/>
</dbReference>
<dbReference type="EC" id="6.4.1.4" evidence="3"/>
<dbReference type="GO" id="GO:0005739">
    <property type="term" value="C:mitochondrion"/>
    <property type="evidence" value="ECO:0007669"/>
    <property type="project" value="TreeGrafter"/>
</dbReference>
<dbReference type="GO" id="GO:1905202">
    <property type="term" value="C:methylcrotonoyl-CoA carboxylase complex"/>
    <property type="evidence" value="ECO:0007669"/>
    <property type="project" value="TreeGrafter"/>
</dbReference>
<reference evidence="10 11" key="1">
    <citation type="submission" date="2018-02" db="EMBL/GenBank/DDBJ databases">
        <title>The genomes of Aspergillus section Nigri reveals drivers in fungal speciation.</title>
        <authorList>
            <consortium name="DOE Joint Genome Institute"/>
            <person name="Vesth T.C."/>
            <person name="Nybo J."/>
            <person name="Theobald S."/>
            <person name="Brandl J."/>
            <person name="Frisvad J.C."/>
            <person name="Nielsen K.F."/>
            <person name="Lyhne E.K."/>
            <person name="Kogle M.E."/>
            <person name="Kuo A."/>
            <person name="Riley R."/>
            <person name="Clum A."/>
            <person name="Nolan M."/>
            <person name="Lipzen A."/>
            <person name="Salamov A."/>
            <person name="Henrissat B."/>
            <person name="Wiebenga A."/>
            <person name="De vries R.P."/>
            <person name="Grigoriev I.V."/>
            <person name="Mortensen U.H."/>
            <person name="Andersen M.R."/>
            <person name="Baker S.E."/>
        </authorList>
    </citation>
    <scope>NUCLEOTIDE SEQUENCE [LARGE SCALE GENOMIC DNA]</scope>
    <source>
        <strain evidence="10 11">CBS 707.79</strain>
    </source>
</reference>
<feature type="domain" description="CoA carboxyltransferase C-terminal" evidence="9">
    <location>
        <begin position="346"/>
        <end position="569"/>
    </location>
</feature>
<dbReference type="STRING" id="1448320.A0A319DMT0"/>
<proteinExistence type="inferred from homology"/>
<name>A0A319DMT0_9EURO</name>
<dbReference type="PROSITE" id="PS50980">
    <property type="entry name" value="COA_CT_NTER"/>
    <property type="match status" value="1"/>
</dbReference>
<dbReference type="EMBL" id="KZ825809">
    <property type="protein sequence ID" value="PYH98699.1"/>
    <property type="molecule type" value="Genomic_DNA"/>
</dbReference>
<evidence type="ECO:0000256" key="6">
    <source>
        <dbReference type="ARBA" id="ARBA00052347"/>
    </source>
</evidence>
<accession>A0A319DMT0</accession>
<gene>
    <name evidence="10" type="ORF">BO71DRAFT_370797</name>
</gene>
<evidence type="ECO:0000313" key="10">
    <source>
        <dbReference type="EMBL" id="PYH98699.1"/>
    </source>
</evidence>
<evidence type="ECO:0000259" key="9">
    <source>
        <dbReference type="PROSITE" id="PS50989"/>
    </source>
</evidence>
<dbReference type="PANTHER" id="PTHR22855:SF13">
    <property type="entry name" value="METHYLCROTONOYL-COA CARBOXYLASE BETA CHAIN, MITOCHONDRIAL"/>
    <property type="match status" value="1"/>
</dbReference>
<feature type="domain" description="CoA carboxyltransferase N-terminal" evidence="8">
    <location>
        <begin position="70"/>
        <end position="326"/>
    </location>
</feature>
<evidence type="ECO:0000256" key="4">
    <source>
        <dbReference type="ARBA" id="ARBA00031237"/>
    </source>
</evidence>
<dbReference type="OrthoDB" id="439921at2759"/>
<evidence type="ECO:0000256" key="2">
    <source>
        <dbReference type="ARBA" id="ARBA00025711"/>
    </source>
</evidence>
<evidence type="ECO:0000313" key="11">
    <source>
        <dbReference type="Proteomes" id="UP000247810"/>
    </source>
</evidence>
<evidence type="ECO:0000256" key="1">
    <source>
        <dbReference type="ARBA" id="ARBA00006102"/>
    </source>
</evidence>
<dbReference type="FunFam" id="3.90.226.10:FF:000007">
    <property type="entry name" value="Methylcrotonoyl-CoA carboxylase subunit beta"/>
    <property type="match status" value="1"/>
</dbReference>
<comment type="pathway">
    <text evidence="2">Amino-acid degradation; L-leucine degradation; (S)-3-hydroxy-3-methylglutaryl-CoA from 3-isovaleryl-CoA: step 2/3.</text>
</comment>
<dbReference type="FunFam" id="3.90.226.10:FF:000004">
    <property type="entry name" value="Methylcrotonoyl-CoA carboxylase beta chain"/>
    <property type="match status" value="1"/>
</dbReference>
<dbReference type="InterPro" id="IPR029045">
    <property type="entry name" value="ClpP/crotonase-like_dom_sf"/>
</dbReference>
<comment type="catalytic activity">
    <reaction evidence="6">
        <text>3-methylbut-2-enoyl-CoA + hydrogencarbonate + ATP = 3-methyl-(2E)-glutaconyl-CoA + ADP + phosphate + H(+)</text>
        <dbReference type="Rhea" id="RHEA:13589"/>
        <dbReference type="ChEBI" id="CHEBI:15378"/>
        <dbReference type="ChEBI" id="CHEBI:17544"/>
        <dbReference type="ChEBI" id="CHEBI:30616"/>
        <dbReference type="ChEBI" id="CHEBI:43474"/>
        <dbReference type="ChEBI" id="CHEBI:57344"/>
        <dbReference type="ChEBI" id="CHEBI:57346"/>
        <dbReference type="ChEBI" id="CHEBI:456216"/>
        <dbReference type="EC" id="6.4.1.4"/>
    </reaction>
</comment>
<evidence type="ECO:0000259" key="8">
    <source>
        <dbReference type="PROSITE" id="PS50980"/>
    </source>
</evidence>
<keyword evidence="11" id="KW-1185">Reference proteome</keyword>
<dbReference type="Gene3D" id="3.90.226.10">
    <property type="entry name" value="2-enoyl-CoA Hydratase, Chain A, domain 1"/>
    <property type="match status" value="2"/>
</dbReference>